<dbReference type="EMBL" id="ML996571">
    <property type="protein sequence ID" value="KAF2758704.1"/>
    <property type="molecule type" value="Genomic_DNA"/>
</dbReference>
<accession>A0A6A6W9J8</accession>
<protein>
    <submittedName>
        <fullName evidence="1">Uncharacterized protein</fullName>
    </submittedName>
</protein>
<proteinExistence type="predicted"/>
<dbReference type="RefSeq" id="XP_033601155.1">
    <property type="nucleotide sequence ID" value="XM_033743933.1"/>
</dbReference>
<sequence>MPTIDDYVTSALQARAALRYNKADEKALLNLRKALYRAHQLLNIAHDVTEATEDDLLQYHIELPWAYSSAVGNPAVPGDCAQMGADHYSALCQELYDAFSNPGKDTLVSDTAFGEKVIHITNNVANYTLVTADVVKRTGRKNAPRGQIAALAWACTNSMSKRGEKAVEDAEKLWVQRCGQFTKEEIV</sequence>
<gene>
    <name evidence="1" type="ORF">EJ05DRAFT_476017</name>
</gene>
<dbReference type="GeneID" id="54484987"/>
<dbReference type="Proteomes" id="UP000799437">
    <property type="component" value="Unassembled WGS sequence"/>
</dbReference>
<dbReference type="OrthoDB" id="4791758at2759"/>
<evidence type="ECO:0000313" key="2">
    <source>
        <dbReference type="Proteomes" id="UP000799437"/>
    </source>
</evidence>
<name>A0A6A6W9J8_9PEZI</name>
<organism evidence="1 2">
    <name type="scientific">Pseudovirgaria hyperparasitica</name>
    <dbReference type="NCBI Taxonomy" id="470096"/>
    <lineage>
        <taxon>Eukaryota</taxon>
        <taxon>Fungi</taxon>
        <taxon>Dikarya</taxon>
        <taxon>Ascomycota</taxon>
        <taxon>Pezizomycotina</taxon>
        <taxon>Dothideomycetes</taxon>
        <taxon>Dothideomycetes incertae sedis</taxon>
        <taxon>Acrospermales</taxon>
        <taxon>Acrospermaceae</taxon>
        <taxon>Pseudovirgaria</taxon>
    </lineage>
</organism>
<evidence type="ECO:0000313" key="1">
    <source>
        <dbReference type="EMBL" id="KAF2758704.1"/>
    </source>
</evidence>
<dbReference type="AlphaFoldDB" id="A0A6A6W9J8"/>
<keyword evidence="2" id="KW-1185">Reference proteome</keyword>
<reference evidence="1" key="1">
    <citation type="journal article" date="2020" name="Stud. Mycol.">
        <title>101 Dothideomycetes genomes: a test case for predicting lifestyles and emergence of pathogens.</title>
        <authorList>
            <person name="Haridas S."/>
            <person name="Albert R."/>
            <person name="Binder M."/>
            <person name="Bloem J."/>
            <person name="Labutti K."/>
            <person name="Salamov A."/>
            <person name="Andreopoulos B."/>
            <person name="Baker S."/>
            <person name="Barry K."/>
            <person name="Bills G."/>
            <person name="Bluhm B."/>
            <person name="Cannon C."/>
            <person name="Castanera R."/>
            <person name="Culley D."/>
            <person name="Daum C."/>
            <person name="Ezra D."/>
            <person name="Gonzalez J."/>
            <person name="Henrissat B."/>
            <person name="Kuo A."/>
            <person name="Liang C."/>
            <person name="Lipzen A."/>
            <person name="Lutzoni F."/>
            <person name="Magnuson J."/>
            <person name="Mondo S."/>
            <person name="Nolan M."/>
            <person name="Ohm R."/>
            <person name="Pangilinan J."/>
            <person name="Park H.-J."/>
            <person name="Ramirez L."/>
            <person name="Alfaro M."/>
            <person name="Sun H."/>
            <person name="Tritt A."/>
            <person name="Yoshinaga Y."/>
            <person name="Zwiers L.-H."/>
            <person name="Turgeon B."/>
            <person name="Goodwin S."/>
            <person name="Spatafora J."/>
            <person name="Crous P."/>
            <person name="Grigoriev I."/>
        </authorList>
    </citation>
    <scope>NUCLEOTIDE SEQUENCE</scope>
    <source>
        <strain evidence="1">CBS 121739</strain>
    </source>
</reference>